<dbReference type="Proteomes" id="UP000539538">
    <property type="component" value="Unassembled WGS sequence"/>
</dbReference>
<comment type="caution">
    <text evidence="2">The sequence shown here is derived from an EMBL/GenBank/DDBJ whole genome shotgun (WGS) entry which is preliminary data.</text>
</comment>
<accession>A0ABR6L2J5</accession>
<gene>
    <name evidence="2" type="ORF">GGQ99_002006</name>
</gene>
<reference evidence="2 3" key="1">
    <citation type="submission" date="2020-08" db="EMBL/GenBank/DDBJ databases">
        <title>Genomic Encyclopedia of Type Strains, Phase IV (KMG-IV): sequencing the most valuable type-strain genomes for metagenomic binning, comparative biology and taxonomic classification.</title>
        <authorList>
            <person name="Goeker M."/>
        </authorList>
    </citation>
    <scope>NUCLEOTIDE SEQUENCE [LARGE SCALE GENOMIC DNA]</scope>
    <source>
        <strain evidence="2 3">DSM 7050</strain>
    </source>
</reference>
<evidence type="ECO:0000256" key="1">
    <source>
        <dbReference type="SAM" id="Phobius"/>
    </source>
</evidence>
<keyword evidence="1" id="KW-1133">Transmembrane helix</keyword>
<organism evidence="2 3">
    <name type="scientific">Aminobacter niigataensis</name>
    <dbReference type="NCBI Taxonomy" id="83265"/>
    <lineage>
        <taxon>Bacteria</taxon>
        <taxon>Pseudomonadati</taxon>
        <taxon>Pseudomonadota</taxon>
        <taxon>Alphaproteobacteria</taxon>
        <taxon>Hyphomicrobiales</taxon>
        <taxon>Phyllobacteriaceae</taxon>
        <taxon>Aminobacter</taxon>
    </lineage>
</organism>
<keyword evidence="1" id="KW-0812">Transmembrane</keyword>
<name>A0ABR6L2J5_9HYPH</name>
<sequence length="104" mass="11366">MQADKEWDLIRPERQSSAARASAGILRVALLFGFAAVALALIATPYLDSRTRPWIGQARFDGLDYTATGSVGRNASYTLRRSVLQDTPQAVCVIHDNGRRSGQC</sequence>
<protein>
    <recommendedName>
        <fullName evidence="4">Transmembrane protein</fullName>
    </recommendedName>
</protein>
<dbReference type="EMBL" id="JACHOT010000002">
    <property type="protein sequence ID" value="MBB4650251.1"/>
    <property type="molecule type" value="Genomic_DNA"/>
</dbReference>
<keyword evidence="1" id="KW-0472">Membrane</keyword>
<proteinExistence type="predicted"/>
<evidence type="ECO:0000313" key="2">
    <source>
        <dbReference type="EMBL" id="MBB4650251.1"/>
    </source>
</evidence>
<feature type="transmembrane region" description="Helical" evidence="1">
    <location>
        <begin position="25"/>
        <end position="47"/>
    </location>
</feature>
<evidence type="ECO:0008006" key="4">
    <source>
        <dbReference type="Google" id="ProtNLM"/>
    </source>
</evidence>
<dbReference type="RefSeq" id="WP_108606904.1">
    <property type="nucleotide sequence ID" value="NZ_BAAAVZ010000033.1"/>
</dbReference>
<keyword evidence="3" id="KW-1185">Reference proteome</keyword>
<evidence type="ECO:0000313" key="3">
    <source>
        <dbReference type="Proteomes" id="UP000539538"/>
    </source>
</evidence>